<dbReference type="EMBL" id="KK120880">
    <property type="protein sequence ID" value="KFM79269.1"/>
    <property type="molecule type" value="Genomic_DNA"/>
</dbReference>
<sequence>MVASIFNCFRELERKETKRYKTFYETENYSYVVQAAKDLYELGYSSVAVRRF</sequence>
<reference evidence="1 2" key="1">
    <citation type="submission" date="2013-11" db="EMBL/GenBank/DDBJ databases">
        <title>Genome sequencing of Stegodyphus mimosarum.</title>
        <authorList>
            <person name="Bechsgaard J."/>
        </authorList>
    </citation>
    <scope>NUCLEOTIDE SEQUENCE [LARGE SCALE GENOMIC DNA]</scope>
</reference>
<keyword evidence="2" id="KW-1185">Reference proteome</keyword>
<evidence type="ECO:0000313" key="2">
    <source>
        <dbReference type="Proteomes" id="UP000054359"/>
    </source>
</evidence>
<evidence type="ECO:0000313" key="1">
    <source>
        <dbReference type="EMBL" id="KFM79269.1"/>
    </source>
</evidence>
<dbReference type="AlphaFoldDB" id="A0A087UPI0"/>
<accession>A0A087UPI0</accession>
<dbReference type="Proteomes" id="UP000054359">
    <property type="component" value="Unassembled WGS sequence"/>
</dbReference>
<proteinExistence type="predicted"/>
<protein>
    <submittedName>
        <fullName evidence="1">Uncharacterized protein</fullName>
    </submittedName>
</protein>
<gene>
    <name evidence="1" type="ORF">X975_12349</name>
</gene>
<organism evidence="1 2">
    <name type="scientific">Stegodyphus mimosarum</name>
    <name type="common">African social velvet spider</name>
    <dbReference type="NCBI Taxonomy" id="407821"/>
    <lineage>
        <taxon>Eukaryota</taxon>
        <taxon>Metazoa</taxon>
        <taxon>Ecdysozoa</taxon>
        <taxon>Arthropoda</taxon>
        <taxon>Chelicerata</taxon>
        <taxon>Arachnida</taxon>
        <taxon>Araneae</taxon>
        <taxon>Araneomorphae</taxon>
        <taxon>Entelegynae</taxon>
        <taxon>Eresoidea</taxon>
        <taxon>Eresidae</taxon>
        <taxon>Stegodyphus</taxon>
    </lineage>
</organism>
<name>A0A087UPI0_STEMI</name>
<feature type="non-terminal residue" evidence="1">
    <location>
        <position position="52"/>
    </location>
</feature>